<dbReference type="AlphaFoldDB" id="A0A0F9LP88"/>
<keyword evidence="2" id="KW-0238">DNA-binding</keyword>
<evidence type="ECO:0000256" key="2">
    <source>
        <dbReference type="ARBA" id="ARBA00023125"/>
    </source>
</evidence>
<dbReference type="GO" id="GO:0003677">
    <property type="term" value="F:DNA binding"/>
    <property type="evidence" value="ECO:0007669"/>
    <property type="project" value="UniProtKB-KW"/>
</dbReference>
<name>A0A0F9LP88_9ZZZZ</name>
<dbReference type="EMBL" id="LAZR01006039">
    <property type="protein sequence ID" value="KKM95208.1"/>
    <property type="molecule type" value="Genomic_DNA"/>
</dbReference>
<keyword evidence="3" id="KW-0233">DNA recombination</keyword>
<organism evidence="4">
    <name type="scientific">marine sediment metagenome</name>
    <dbReference type="NCBI Taxonomy" id="412755"/>
    <lineage>
        <taxon>unclassified sequences</taxon>
        <taxon>metagenomes</taxon>
        <taxon>ecological metagenomes</taxon>
    </lineage>
</organism>
<reference evidence="4" key="1">
    <citation type="journal article" date="2015" name="Nature">
        <title>Complex archaea that bridge the gap between prokaryotes and eukaryotes.</title>
        <authorList>
            <person name="Spang A."/>
            <person name="Saw J.H."/>
            <person name="Jorgensen S.L."/>
            <person name="Zaremba-Niedzwiedzka K."/>
            <person name="Martijn J."/>
            <person name="Lind A.E."/>
            <person name="van Eijk R."/>
            <person name="Schleper C."/>
            <person name="Guy L."/>
            <person name="Ettema T.J."/>
        </authorList>
    </citation>
    <scope>NUCLEOTIDE SEQUENCE</scope>
</reference>
<proteinExistence type="predicted"/>
<dbReference type="PANTHER" id="PTHR33217">
    <property type="entry name" value="TRANSPOSASE FOR INSERTION SEQUENCE ELEMENT IS1081"/>
    <property type="match status" value="1"/>
</dbReference>
<protein>
    <recommendedName>
        <fullName evidence="5">Mutator family transposase</fullName>
    </recommendedName>
</protein>
<dbReference type="InterPro" id="IPR001207">
    <property type="entry name" value="Transposase_mutator"/>
</dbReference>
<evidence type="ECO:0008006" key="5">
    <source>
        <dbReference type="Google" id="ProtNLM"/>
    </source>
</evidence>
<accession>A0A0F9LP88</accession>
<dbReference type="PANTHER" id="PTHR33217:SF9">
    <property type="entry name" value="MUTATOR FAMILY TRANSPOSASE"/>
    <property type="match status" value="1"/>
</dbReference>
<sequence>MNEDTTILPFCQSETIIDPLTELARQGARRMLAEALKAEADAFVASFSDEQLEDGRQRIVRHGFGPERKIQTGIGALDVQRPKVRDRMASSDGAEKIRFTSNILPKWARRSISLDALLPVLYLKGISTGDFQDALSAIMGPDAPNLSPSVISRLTAGWQVQYDAWARRDLSARHYVYTWADGGFCRKLFGIWACSPSSDRRRLLNWRAGIRS</sequence>
<dbReference type="Pfam" id="PF00872">
    <property type="entry name" value="Transposase_mut"/>
    <property type="match status" value="1"/>
</dbReference>
<evidence type="ECO:0000256" key="3">
    <source>
        <dbReference type="ARBA" id="ARBA00023172"/>
    </source>
</evidence>
<evidence type="ECO:0000256" key="1">
    <source>
        <dbReference type="ARBA" id="ARBA00022578"/>
    </source>
</evidence>
<dbReference type="GO" id="GO:0006313">
    <property type="term" value="P:DNA transposition"/>
    <property type="evidence" value="ECO:0007669"/>
    <property type="project" value="InterPro"/>
</dbReference>
<gene>
    <name evidence="4" type="ORF">LCGC14_1190570</name>
</gene>
<keyword evidence="1" id="KW-0815">Transposition</keyword>
<dbReference type="GO" id="GO:0004803">
    <property type="term" value="F:transposase activity"/>
    <property type="evidence" value="ECO:0007669"/>
    <property type="project" value="InterPro"/>
</dbReference>
<evidence type="ECO:0000313" key="4">
    <source>
        <dbReference type="EMBL" id="KKM95208.1"/>
    </source>
</evidence>
<comment type="caution">
    <text evidence="4">The sequence shown here is derived from an EMBL/GenBank/DDBJ whole genome shotgun (WGS) entry which is preliminary data.</text>
</comment>